<dbReference type="PANTHER" id="PTHR35007:SF1">
    <property type="entry name" value="PILUS ASSEMBLY PROTEIN"/>
    <property type="match status" value="1"/>
</dbReference>
<keyword evidence="5 6" id="KW-0472">Membrane</keyword>
<evidence type="ECO:0000256" key="3">
    <source>
        <dbReference type="ARBA" id="ARBA00022692"/>
    </source>
</evidence>
<protein>
    <submittedName>
        <fullName evidence="8">Pilus assembly protein TadB</fullName>
    </submittedName>
</protein>
<keyword evidence="3 6" id="KW-0812">Transmembrane</keyword>
<feature type="transmembrane region" description="Helical" evidence="6">
    <location>
        <begin position="263"/>
        <end position="281"/>
    </location>
</feature>
<comment type="caution">
    <text evidence="8">The sequence shown here is derived from an EMBL/GenBank/DDBJ whole genome shotgun (WGS) entry which is preliminary data.</text>
</comment>
<evidence type="ECO:0000256" key="2">
    <source>
        <dbReference type="ARBA" id="ARBA00022475"/>
    </source>
</evidence>
<reference evidence="8 9" key="1">
    <citation type="submission" date="2018-07" db="EMBL/GenBank/DDBJ databases">
        <title>Comparative genomes isolates from brazilian mangrove.</title>
        <authorList>
            <person name="De Araujo J.E."/>
            <person name="Taketani R.G."/>
            <person name="Silva M.C.P."/>
            <person name="Lourenco M.V."/>
            <person name="Oliveira V.M."/>
            <person name="Andreote F.D."/>
        </authorList>
    </citation>
    <scope>NUCLEOTIDE SEQUENCE [LARGE SCALE GENOMIC DNA]</scope>
    <source>
        <strain evidence="8 9">HEX PRIS-MGV</strain>
    </source>
</reference>
<feature type="transmembrane region" description="Helical" evidence="6">
    <location>
        <begin position="60"/>
        <end position="78"/>
    </location>
</feature>
<evidence type="ECO:0000313" key="9">
    <source>
        <dbReference type="Proteomes" id="UP000253562"/>
    </source>
</evidence>
<name>A0A368KVT0_9BACT</name>
<sequence length="287" mass="31786">MGTVVLIGTLSVLYLIAYRMRQIQLRALALDRFQTFDVSTETSLPEVSPSMRQRPVIRRFLWIPWVCGLFAAMIIYWLVGFSVLISMTMGLIVALLLVIVEVWNAQRQAAKLEEQLAEAIDLMIGTLGAGAGLSTSLSVVIEEIRDPLRGQFQDLLGRINFGDDASQVFASLAARIPLDTFLLFSSALSVHWEVGGNLTPTLAAVGQTIRDRLEISRKIRSNATQSDISTVAIIGLTYFIALVMWRNGPDQMQAFITSPTGEFFAAGSMLLQAVGIVWMHWMSRAKF</sequence>
<dbReference type="Gene3D" id="1.20.81.30">
    <property type="entry name" value="Type II secretion system (T2SS), domain F"/>
    <property type="match status" value="1"/>
</dbReference>
<dbReference type="PANTHER" id="PTHR35007">
    <property type="entry name" value="INTEGRAL MEMBRANE PROTEIN-RELATED"/>
    <property type="match status" value="1"/>
</dbReference>
<evidence type="ECO:0000259" key="7">
    <source>
        <dbReference type="Pfam" id="PF00482"/>
    </source>
</evidence>
<dbReference type="InterPro" id="IPR018076">
    <property type="entry name" value="T2SS_GspF_dom"/>
</dbReference>
<evidence type="ECO:0000313" key="8">
    <source>
        <dbReference type="EMBL" id="RCS54469.1"/>
    </source>
</evidence>
<dbReference type="GO" id="GO:0005886">
    <property type="term" value="C:plasma membrane"/>
    <property type="evidence" value="ECO:0007669"/>
    <property type="project" value="UniProtKB-SubCell"/>
</dbReference>
<dbReference type="OrthoDB" id="254209at2"/>
<comment type="subcellular location">
    <subcellularLocation>
        <location evidence="1">Cell membrane</location>
        <topology evidence="1">Multi-pass membrane protein</topology>
    </subcellularLocation>
</comment>
<gene>
    <name evidence="8" type="ORF">DTL42_04830</name>
</gene>
<feature type="domain" description="Type II secretion system protein GspF" evidence="7">
    <location>
        <begin position="120"/>
        <end position="244"/>
    </location>
</feature>
<organism evidence="8 9">
    <name type="scientific">Bremerella cremea</name>
    <dbReference type="NCBI Taxonomy" id="1031537"/>
    <lineage>
        <taxon>Bacteria</taxon>
        <taxon>Pseudomonadati</taxon>
        <taxon>Planctomycetota</taxon>
        <taxon>Planctomycetia</taxon>
        <taxon>Pirellulales</taxon>
        <taxon>Pirellulaceae</taxon>
        <taxon>Bremerella</taxon>
    </lineage>
</organism>
<keyword evidence="4 6" id="KW-1133">Transmembrane helix</keyword>
<evidence type="ECO:0000256" key="6">
    <source>
        <dbReference type="SAM" id="Phobius"/>
    </source>
</evidence>
<dbReference type="EMBL" id="QPEX01000010">
    <property type="protein sequence ID" value="RCS54469.1"/>
    <property type="molecule type" value="Genomic_DNA"/>
</dbReference>
<evidence type="ECO:0000256" key="5">
    <source>
        <dbReference type="ARBA" id="ARBA00023136"/>
    </source>
</evidence>
<feature type="transmembrane region" description="Helical" evidence="6">
    <location>
        <begin position="84"/>
        <end position="103"/>
    </location>
</feature>
<dbReference type="InterPro" id="IPR042094">
    <property type="entry name" value="T2SS_GspF_sf"/>
</dbReference>
<evidence type="ECO:0000256" key="4">
    <source>
        <dbReference type="ARBA" id="ARBA00022989"/>
    </source>
</evidence>
<dbReference type="Proteomes" id="UP000253562">
    <property type="component" value="Unassembled WGS sequence"/>
</dbReference>
<evidence type="ECO:0000256" key="1">
    <source>
        <dbReference type="ARBA" id="ARBA00004651"/>
    </source>
</evidence>
<dbReference type="Pfam" id="PF00482">
    <property type="entry name" value="T2SSF"/>
    <property type="match status" value="1"/>
</dbReference>
<dbReference type="RefSeq" id="WP_114367534.1">
    <property type="nucleotide sequence ID" value="NZ_QPEX01000010.1"/>
</dbReference>
<keyword evidence="2" id="KW-1003">Cell membrane</keyword>
<proteinExistence type="predicted"/>
<accession>A0A368KVT0</accession>
<dbReference type="AlphaFoldDB" id="A0A368KVT0"/>
<feature type="transmembrane region" description="Helical" evidence="6">
    <location>
        <begin position="226"/>
        <end position="243"/>
    </location>
</feature>